<evidence type="ECO:0000313" key="2">
    <source>
        <dbReference type="RefSeq" id="XP_075104549.1"/>
    </source>
</evidence>
<name>A0AC58U4Z5_TOBAC</name>
<sequence>MGKGGKGGKGSSRLRAGSWNIGTLTGKSIELGKILHKKGINIACVQETRWKATRVWDANGFKLWYSGGAAGKNVIGILVDRDLREMVVDVRRVNDKLMTIKLVVGGVTFNAISIYATQVGLGDEVKDASGIIWMRLYVVFRTPRSSSLGVIFMAILG</sequence>
<dbReference type="Proteomes" id="UP000790787">
    <property type="component" value="Chromosome 24"/>
</dbReference>
<protein>
    <submittedName>
        <fullName evidence="2">Uncharacterized protein LOC107764741</fullName>
    </submittedName>
</protein>
<dbReference type="RefSeq" id="XP_075104549.1">
    <property type="nucleotide sequence ID" value="XM_075248448.1"/>
</dbReference>
<organism evidence="1 2">
    <name type="scientific">Nicotiana tabacum</name>
    <name type="common">Common tobacco</name>
    <dbReference type="NCBI Taxonomy" id="4097"/>
    <lineage>
        <taxon>Eukaryota</taxon>
        <taxon>Viridiplantae</taxon>
        <taxon>Streptophyta</taxon>
        <taxon>Embryophyta</taxon>
        <taxon>Tracheophyta</taxon>
        <taxon>Spermatophyta</taxon>
        <taxon>Magnoliopsida</taxon>
        <taxon>eudicotyledons</taxon>
        <taxon>Gunneridae</taxon>
        <taxon>Pentapetalae</taxon>
        <taxon>asterids</taxon>
        <taxon>lamiids</taxon>
        <taxon>Solanales</taxon>
        <taxon>Solanaceae</taxon>
        <taxon>Nicotianoideae</taxon>
        <taxon>Nicotianeae</taxon>
        <taxon>Nicotiana</taxon>
    </lineage>
</organism>
<reference evidence="1" key="1">
    <citation type="journal article" date="2014" name="Nat. Commun.">
        <title>The tobacco genome sequence and its comparison with those of tomato and potato.</title>
        <authorList>
            <person name="Sierro N."/>
            <person name="Battey J.N."/>
            <person name="Ouadi S."/>
            <person name="Bakaher N."/>
            <person name="Bovet L."/>
            <person name="Willig A."/>
            <person name="Goepfert S."/>
            <person name="Peitsch M.C."/>
            <person name="Ivanov N.V."/>
        </authorList>
    </citation>
    <scope>NUCLEOTIDE SEQUENCE [LARGE SCALE GENOMIC DNA]</scope>
</reference>
<reference evidence="2" key="2">
    <citation type="submission" date="2025-08" db="UniProtKB">
        <authorList>
            <consortium name="RefSeq"/>
        </authorList>
    </citation>
    <scope>IDENTIFICATION</scope>
    <source>
        <tissue evidence="2">Leaf</tissue>
    </source>
</reference>
<keyword evidence="1" id="KW-1185">Reference proteome</keyword>
<evidence type="ECO:0000313" key="1">
    <source>
        <dbReference type="Proteomes" id="UP000790787"/>
    </source>
</evidence>
<accession>A0AC58U4Z5</accession>
<gene>
    <name evidence="2" type="primary">LOC107764741</name>
</gene>
<proteinExistence type="predicted"/>